<name>A0A0C9T6G3_PAXIN</name>
<dbReference type="EMBL" id="KN820116">
    <property type="protein sequence ID" value="KIJ06878.1"/>
    <property type="molecule type" value="Genomic_DNA"/>
</dbReference>
<proteinExistence type="predicted"/>
<dbReference type="AlphaFoldDB" id="A0A0C9T6G3"/>
<evidence type="ECO:0000313" key="1">
    <source>
        <dbReference type="EMBL" id="KIJ06878.1"/>
    </source>
</evidence>
<gene>
    <name evidence="1" type="ORF">PAXINDRAFT_103194</name>
</gene>
<organism evidence="1 2">
    <name type="scientific">Paxillus involutus ATCC 200175</name>
    <dbReference type="NCBI Taxonomy" id="664439"/>
    <lineage>
        <taxon>Eukaryota</taxon>
        <taxon>Fungi</taxon>
        <taxon>Dikarya</taxon>
        <taxon>Basidiomycota</taxon>
        <taxon>Agaricomycotina</taxon>
        <taxon>Agaricomycetes</taxon>
        <taxon>Agaricomycetidae</taxon>
        <taxon>Boletales</taxon>
        <taxon>Paxilineae</taxon>
        <taxon>Paxillaceae</taxon>
        <taxon>Paxillus</taxon>
    </lineage>
</organism>
<sequence>MDRAKQLDKRFHDVLCGKLALERTKRHFLEGLCAQTDPVACVNDIVQSARGLESVQDAMRSDLNAKFINSLGSTVIKYLLRANGVEEILDTVLLKILDPPLFWNKFCEEFEKGNLDDEAQHVFAQLLVHLLKMENKDTTRYRDLAKKPSILGKLLGSDQPDIRAAGSLIKEILSTTSLAVISGPAGPGGRHDNDLINFREISIIPTADEAQCTKAAFF</sequence>
<evidence type="ECO:0000313" key="2">
    <source>
        <dbReference type="Proteomes" id="UP000053647"/>
    </source>
</evidence>
<keyword evidence="2" id="KW-1185">Reference proteome</keyword>
<dbReference type="HOGENOM" id="CLU_1267249_0_0_1"/>
<reference evidence="1 2" key="1">
    <citation type="submission" date="2014-06" db="EMBL/GenBank/DDBJ databases">
        <authorList>
            <consortium name="DOE Joint Genome Institute"/>
            <person name="Kuo A."/>
            <person name="Kohler A."/>
            <person name="Nagy L.G."/>
            <person name="Floudas D."/>
            <person name="Copeland A."/>
            <person name="Barry K.W."/>
            <person name="Cichocki N."/>
            <person name="Veneault-Fourrey C."/>
            <person name="LaButti K."/>
            <person name="Lindquist E.A."/>
            <person name="Lipzen A."/>
            <person name="Lundell T."/>
            <person name="Morin E."/>
            <person name="Murat C."/>
            <person name="Sun H."/>
            <person name="Tunlid A."/>
            <person name="Henrissat B."/>
            <person name="Grigoriev I.V."/>
            <person name="Hibbett D.S."/>
            <person name="Martin F."/>
            <person name="Nordberg H.P."/>
            <person name="Cantor M.N."/>
            <person name="Hua S.X."/>
        </authorList>
    </citation>
    <scope>NUCLEOTIDE SEQUENCE [LARGE SCALE GENOMIC DNA]</scope>
    <source>
        <strain evidence="1 2">ATCC 200175</strain>
    </source>
</reference>
<dbReference type="OrthoDB" id="2423195at2759"/>
<protein>
    <submittedName>
        <fullName evidence="1">Uncharacterized protein</fullName>
    </submittedName>
</protein>
<dbReference type="Proteomes" id="UP000053647">
    <property type="component" value="Unassembled WGS sequence"/>
</dbReference>
<accession>A0A0C9T6G3</accession>
<reference evidence="2" key="2">
    <citation type="submission" date="2015-01" db="EMBL/GenBank/DDBJ databases">
        <title>Evolutionary Origins and Diversification of the Mycorrhizal Mutualists.</title>
        <authorList>
            <consortium name="DOE Joint Genome Institute"/>
            <consortium name="Mycorrhizal Genomics Consortium"/>
            <person name="Kohler A."/>
            <person name="Kuo A."/>
            <person name="Nagy L.G."/>
            <person name="Floudas D."/>
            <person name="Copeland A."/>
            <person name="Barry K.W."/>
            <person name="Cichocki N."/>
            <person name="Veneault-Fourrey C."/>
            <person name="LaButti K."/>
            <person name="Lindquist E.A."/>
            <person name="Lipzen A."/>
            <person name="Lundell T."/>
            <person name="Morin E."/>
            <person name="Murat C."/>
            <person name="Riley R."/>
            <person name="Ohm R."/>
            <person name="Sun H."/>
            <person name="Tunlid A."/>
            <person name="Henrissat B."/>
            <person name="Grigoriev I.V."/>
            <person name="Hibbett D.S."/>
            <person name="Martin F."/>
        </authorList>
    </citation>
    <scope>NUCLEOTIDE SEQUENCE [LARGE SCALE GENOMIC DNA]</scope>
    <source>
        <strain evidence="2">ATCC 200175</strain>
    </source>
</reference>